<comment type="caution">
    <text evidence="1">The sequence shown here is derived from an EMBL/GenBank/DDBJ whole genome shotgun (WGS) entry which is preliminary data.</text>
</comment>
<protein>
    <submittedName>
        <fullName evidence="1">Uncharacterized protein</fullName>
    </submittedName>
</protein>
<reference evidence="2" key="1">
    <citation type="submission" date="2019-09" db="EMBL/GenBank/DDBJ databases">
        <title>Distinct polysaccharide growth profiles of human intestinal Prevotella copri isolates.</title>
        <authorList>
            <person name="Fehlner-Peach H."/>
            <person name="Magnabosco C."/>
            <person name="Raghavan V."/>
            <person name="Scher J.U."/>
            <person name="Tett A."/>
            <person name="Cox L.M."/>
            <person name="Gottsegen C."/>
            <person name="Watters A."/>
            <person name="Wiltshire- Gordon J.D."/>
            <person name="Segata N."/>
            <person name="Bonneau R."/>
            <person name="Littman D.R."/>
        </authorList>
    </citation>
    <scope>NUCLEOTIDE SEQUENCE [LARGE SCALE GENOMIC DNA]</scope>
    <source>
        <strain evidence="2">iAA108</strain>
    </source>
</reference>
<organism evidence="1 2">
    <name type="scientific">Segatella copri</name>
    <dbReference type="NCBI Taxonomy" id="165179"/>
    <lineage>
        <taxon>Bacteria</taxon>
        <taxon>Pseudomonadati</taxon>
        <taxon>Bacteroidota</taxon>
        <taxon>Bacteroidia</taxon>
        <taxon>Bacteroidales</taxon>
        <taxon>Prevotellaceae</taxon>
        <taxon>Segatella</taxon>
    </lineage>
</organism>
<dbReference type="EMBL" id="VZCC01000008">
    <property type="protein sequence ID" value="MQN82918.1"/>
    <property type="molecule type" value="Genomic_DNA"/>
</dbReference>
<dbReference type="AlphaFoldDB" id="A0AA90UVJ4"/>
<dbReference type="RefSeq" id="WP_153118283.1">
    <property type="nucleotide sequence ID" value="NZ_VZCC01000008.1"/>
</dbReference>
<evidence type="ECO:0000313" key="2">
    <source>
        <dbReference type="Proteomes" id="UP000421408"/>
    </source>
</evidence>
<gene>
    <name evidence="1" type="ORF">F7D74_02680</name>
</gene>
<sequence length="84" mass="9624">MNPNSDNSKSVKNVNDVINSQSVKNNQADYAQARIAHYAARFAEYDDAKLLETVAHERKVRVWVSERSYFLAALRAECEKRHLA</sequence>
<accession>A0AA90UVJ4</accession>
<proteinExistence type="predicted"/>
<name>A0AA90UVJ4_9BACT</name>
<evidence type="ECO:0000313" key="1">
    <source>
        <dbReference type="EMBL" id="MQN82918.1"/>
    </source>
</evidence>
<dbReference type="Proteomes" id="UP000421408">
    <property type="component" value="Unassembled WGS sequence"/>
</dbReference>